<sequence length="88" mass="10154">MIDMKLKKGKMYQGAKRERSNQTYLTRAYDNVVDWDEDQLDEESDKSHHDKSNCGTESDLSKFFAIGFVAALYEAYAILGEISERVHD</sequence>
<evidence type="ECO:0000313" key="1">
    <source>
        <dbReference type="EMBL" id="MBW90524.1"/>
    </source>
</evidence>
<organism evidence="1">
    <name type="scientific">Rhizophora mucronata</name>
    <name type="common">Asiatic mangrove</name>
    <dbReference type="NCBI Taxonomy" id="61149"/>
    <lineage>
        <taxon>Eukaryota</taxon>
        <taxon>Viridiplantae</taxon>
        <taxon>Streptophyta</taxon>
        <taxon>Embryophyta</taxon>
        <taxon>Tracheophyta</taxon>
        <taxon>Spermatophyta</taxon>
        <taxon>Magnoliopsida</taxon>
        <taxon>eudicotyledons</taxon>
        <taxon>Gunneridae</taxon>
        <taxon>Pentapetalae</taxon>
        <taxon>rosids</taxon>
        <taxon>fabids</taxon>
        <taxon>Malpighiales</taxon>
        <taxon>Rhizophoraceae</taxon>
        <taxon>Rhizophora</taxon>
    </lineage>
</organism>
<name>A0A2P2JAL1_RHIMU</name>
<reference evidence="1" key="1">
    <citation type="submission" date="2018-02" db="EMBL/GenBank/DDBJ databases">
        <title>Rhizophora mucronata_Transcriptome.</title>
        <authorList>
            <person name="Meera S.P."/>
            <person name="Sreeshan A."/>
            <person name="Augustine A."/>
        </authorList>
    </citation>
    <scope>NUCLEOTIDE SEQUENCE</scope>
    <source>
        <tissue evidence="1">Leaf</tissue>
    </source>
</reference>
<accession>A0A2P2JAL1</accession>
<dbReference type="AlphaFoldDB" id="A0A2P2JAL1"/>
<proteinExistence type="predicted"/>
<dbReference type="EMBL" id="GGEC01010041">
    <property type="protein sequence ID" value="MBW90524.1"/>
    <property type="molecule type" value="Transcribed_RNA"/>
</dbReference>
<protein>
    <submittedName>
        <fullName evidence="1">Protein transport protein Sec61 subunit gamma</fullName>
    </submittedName>
</protein>